<organism evidence="10">
    <name type="scientific">Callorhinchus milii</name>
    <name type="common">Ghost shark</name>
    <dbReference type="NCBI Taxonomy" id="7868"/>
    <lineage>
        <taxon>Eukaryota</taxon>
        <taxon>Metazoa</taxon>
        <taxon>Chordata</taxon>
        <taxon>Craniata</taxon>
        <taxon>Vertebrata</taxon>
        <taxon>Chondrichthyes</taxon>
        <taxon>Holocephali</taxon>
        <taxon>Chimaeriformes</taxon>
        <taxon>Callorhinchidae</taxon>
        <taxon>Callorhinchus</taxon>
    </lineage>
</organism>
<dbReference type="InterPro" id="IPR021663">
    <property type="entry name" value="CD3_zeta/IgE_Fc_rcpt_gamma"/>
</dbReference>
<evidence type="ECO:0000256" key="1">
    <source>
        <dbReference type="ARBA" id="ARBA00004251"/>
    </source>
</evidence>
<accession>V9LFN2</accession>
<dbReference type="PANTHER" id="PTHR16803:SF0">
    <property type="entry name" value="HIGH AFFINITY IMMUNOGLOBULIN EPSILON RECEPTOR SUBUNIT GAMMA"/>
    <property type="match status" value="1"/>
</dbReference>
<keyword evidence="2" id="KW-1003">Cell membrane</keyword>
<dbReference type="PANTHER" id="PTHR16803">
    <property type="entry name" value="HIGH AFFINITY IMMUNOGLOBULIN EPSILON RECEPTOR GAMMA-SUBUNIT"/>
    <property type="match status" value="1"/>
</dbReference>
<dbReference type="AlphaFoldDB" id="V9LFN2"/>
<keyword evidence="9" id="KW-0732">Signal</keyword>
<evidence type="ECO:0000313" key="10">
    <source>
        <dbReference type="EMBL" id="AFP11397.1"/>
    </source>
</evidence>
<reference evidence="10" key="1">
    <citation type="journal article" date="2014" name="Nature">
        <title>Elephant shark genome provides unique insights into gnathostome evolution.</title>
        <authorList>
            <consortium name="International Elephant Shark Genome Sequencing Consortium"/>
            <person name="Venkatesh B."/>
            <person name="Lee A.P."/>
            <person name="Ravi V."/>
            <person name="Maurya A.K."/>
            <person name="Lian M.M."/>
            <person name="Swann J.B."/>
            <person name="Ohta Y."/>
            <person name="Flajnik M.F."/>
            <person name="Sutoh Y."/>
            <person name="Kasahara M."/>
            <person name="Hoon S."/>
            <person name="Gangu V."/>
            <person name="Roy S.W."/>
            <person name="Irimia M."/>
            <person name="Korzh V."/>
            <person name="Kondrychyn I."/>
            <person name="Lim Z.W."/>
            <person name="Tay B.H."/>
            <person name="Tohari S."/>
            <person name="Kong K.W."/>
            <person name="Ho S."/>
            <person name="Lorente-Galdos B."/>
            <person name="Quilez J."/>
            <person name="Marques-Bonet T."/>
            <person name="Raney B.J."/>
            <person name="Ingham P.W."/>
            <person name="Tay A."/>
            <person name="Hillier L.W."/>
            <person name="Minx P."/>
            <person name="Boehm T."/>
            <person name="Wilson R.K."/>
            <person name="Brenner S."/>
            <person name="Warren W.C."/>
        </authorList>
    </citation>
    <scope>NUCLEOTIDE SEQUENCE</scope>
    <source>
        <tissue evidence="10">Heart</tissue>
    </source>
</reference>
<evidence type="ECO:0000256" key="5">
    <source>
        <dbReference type="ARBA" id="ARBA00023157"/>
    </source>
</evidence>
<evidence type="ECO:0000256" key="4">
    <source>
        <dbReference type="ARBA" id="ARBA00022859"/>
    </source>
</evidence>
<proteinExistence type="evidence at transcript level"/>
<evidence type="ECO:0000256" key="3">
    <source>
        <dbReference type="ARBA" id="ARBA00022553"/>
    </source>
</evidence>
<dbReference type="GO" id="GO:0019767">
    <property type="term" value="F:IgE receptor activity"/>
    <property type="evidence" value="ECO:0007669"/>
    <property type="project" value="InterPro"/>
</dbReference>
<keyword evidence="8" id="KW-0472">Membrane</keyword>
<evidence type="ECO:0000256" key="7">
    <source>
        <dbReference type="SAM" id="MobiDB-lite"/>
    </source>
</evidence>
<dbReference type="GO" id="GO:0002376">
    <property type="term" value="P:immune system process"/>
    <property type="evidence" value="ECO:0007669"/>
    <property type="project" value="UniProtKB-KW"/>
</dbReference>
<name>V9LFN2_CALMI</name>
<keyword evidence="6" id="KW-0675">Receptor</keyword>
<evidence type="ECO:0000256" key="9">
    <source>
        <dbReference type="SAM" id="SignalP"/>
    </source>
</evidence>
<comment type="subcellular location">
    <subcellularLocation>
        <location evidence="1">Cell membrane</location>
        <topology evidence="1">Single-pass type I membrane protein</topology>
    </subcellularLocation>
</comment>
<evidence type="ECO:0000256" key="2">
    <source>
        <dbReference type="ARBA" id="ARBA00022475"/>
    </source>
</evidence>
<feature type="region of interest" description="Disordered" evidence="7">
    <location>
        <begin position="77"/>
        <end position="96"/>
    </location>
</feature>
<dbReference type="GO" id="GO:0032998">
    <property type="term" value="C:Fc-epsilon receptor I complex"/>
    <property type="evidence" value="ECO:0007669"/>
    <property type="project" value="InterPro"/>
</dbReference>
<keyword evidence="8" id="KW-0812">Transmembrane</keyword>
<keyword evidence="5" id="KW-1015">Disulfide bond</keyword>
<dbReference type="InterPro" id="IPR042340">
    <property type="entry name" value="FCER1G"/>
</dbReference>
<sequence length="116" mass="13113">MNNLKMSPLMWFVMAQISGAHASLNDSGVCYILDAVLFIYGIILTALYCRLKIKYGKNKKVEPTDYGIEHTGKQLYDEIKPSKPGNQKGEESIYTGLRDHTTDTYESLELGKFSKQ</sequence>
<dbReference type="Pfam" id="PF11628">
    <property type="entry name" value="TCR_zetazeta"/>
    <property type="match status" value="1"/>
</dbReference>
<evidence type="ECO:0000256" key="6">
    <source>
        <dbReference type="ARBA" id="ARBA00023170"/>
    </source>
</evidence>
<feature type="chain" id="PRO_5004778843" evidence="9">
    <location>
        <begin position="23"/>
        <end position="116"/>
    </location>
</feature>
<feature type="transmembrane region" description="Helical" evidence="8">
    <location>
        <begin position="32"/>
        <end position="51"/>
    </location>
</feature>
<dbReference type="EMBL" id="JW878880">
    <property type="protein sequence ID" value="AFP11397.1"/>
    <property type="molecule type" value="mRNA"/>
</dbReference>
<keyword evidence="3" id="KW-0597">Phosphoprotein</keyword>
<feature type="signal peptide" evidence="9">
    <location>
        <begin position="1"/>
        <end position="22"/>
    </location>
</feature>
<protein>
    <submittedName>
        <fullName evidence="10">ITAM-bearing signaling subunit</fullName>
    </submittedName>
</protein>
<keyword evidence="8" id="KW-1133">Transmembrane helix</keyword>
<keyword evidence="4" id="KW-0391">Immunity</keyword>
<evidence type="ECO:0000256" key="8">
    <source>
        <dbReference type="SAM" id="Phobius"/>
    </source>
</evidence>